<protein>
    <recommendedName>
        <fullName evidence="7">THAP-type domain-containing protein</fullName>
    </recommendedName>
</protein>
<keyword evidence="9" id="KW-1185">Reference proteome</keyword>
<feature type="region of interest" description="Disordered" evidence="6">
    <location>
        <begin position="95"/>
        <end position="115"/>
    </location>
</feature>
<name>A0ABD6EX65_9BILA</name>
<feature type="domain" description="THAP-type" evidence="7">
    <location>
        <begin position="5"/>
        <end position="90"/>
    </location>
</feature>
<dbReference type="EMBL" id="JBGFUD010006206">
    <property type="protein sequence ID" value="MFH4980850.1"/>
    <property type="molecule type" value="Genomic_DNA"/>
</dbReference>
<dbReference type="InterPro" id="IPR006612">
    <property type="entry name" value="THAP_Znf"/>
</dbReference>
<keyword evidence="3" id="KW-0862">Zinc</keyword>
<dbReference type="Proteomes" id="UP001608902">
    <property type="component" value="Unassembled WGS sequence"/>
</dbReference>
<dbReference type="PROSITE" id="PS00028">
    <property type="entry name" value="ZINC_FINGER_C2H2_1"/>
    <property type="match status" value="2"/>
</dbReference>
<dbReference type="AlphaFoldDB" id="A0ABD6EX65"/>
<dbReference type="GO" id="GO:0003677">
    <property type="term" value="F:DNA binding"/>
    <property type="evidence" value="ECO:0007669"/>
    <property type="project" value="UniProtKB-UniRule"/>
</dbReference>
<proteinExistence type="predicted"/>
<evidence type="ECO:0000256" key="3">
    <source>
        <dbReference type="ARBA" id="ARBA00022833"/>
    </source>
</evidence>
<evidence type="ECO:0000259" key="7">
    <source>
        <dbReference type="PROSITE" id="PS50950"/>
    </source>
</evidence>
<dbReference type="PROSITE" id="PS50950">
    <property type="entry name" value="ZF_THAP"/>
    <property type="match status" value="1"/>
</dbReference>
<feature type="compositionally biased region" description="Polar residues" evidence="6">
    <location>
        <begin position="96"/>
        <end position="114"/>
    </location>
</feature>
<evidence type="ECO:0000256" key="5">
    <source>
        <dbReference type="PROSITE-ProRule" id="PRU00309"/>
    </source>
</evidence>
<evidence type="ECO:0000256" key="4">
    <source>
        <dbReference type="ARBA" id="ARBA00023125"/>
    </source>
</evidence>
<evidence type="ECO:0000313" key="9">
    <source>
        <dbReference type="Proteomes" id="UP001608902"/>
    </source>
</evidence>
<keyword evidence="4 5" id="KW-0238">DNA-binding</keyword>
<dbReference type="GO" id="GO:0008270">
    <property type="term" value="F:zinc ion binding"/>
    <property type="evidence" value="ECO:0007669"/>
    <property type="project" value="UniProtKB-KW"/>
</dbReference>
<keyword evidence="2 5" id="KW-0863">Zinc-finger</keyword>
<dbReference type="InterPro" id="IPR013087">
    <property type="entry name" value="Znf_C2H2_type"/>
</dbReference>
<evidence type="ECO:0000313" key="8">
    <source>
        <dbReference type="EMBL" id="MFH4980850.1"/>
    </source>
</evidence>
<accession>A0ABD6EX65</accession>
<gene>
    <name evidence="8" type="ORF">AB6A40_007559</name>
</gene>
<evidence type="ECO:0000256" key="2">
    <source>
        <dbReference type="ARBA" id="ARBA00022771"/>
    </source>
</evidence>
<reference evidence="8 9" key="1">
    <citation type="submission" date="2024-08" db="EMBL/GenBank/DDBJ databases">
        <title>Gnathostoma spinigerum genome.</title>
        <authorList>
            <person name="Gonzalez-Bertolin B."/>
            <person name="Monzon S."/>
            <person name="Zaballos A."/>
            <person name="Jimenez P."/>
            <person name="Dekumyoy P."/>
            <person name="Varona S."/>
            <person name="Cuesta I."/>
            <person name="Sumanam S."/>
            <person name="Adisakwattana P."/>
            <person name="Gasser R.B."/>
            <person name="Hernandez-Gonzalez A."/>
            <person name="Young N.D."/>
            <person name="Perteguer M.J."/>
        </authorList>
    </citation>
    <scope>NUCLEOTIDE SEQUENCE [LARGE SCALE GENOMIC DNA]</scope>
    <source>
        <strain evidence="8">AL3</strain>
        <tissue evidence="8">Liver</tissue>
    </source>
</reference>
<keyword evidence="1" id="KW-0479">Metal-binding</keyword>
<evidence type="ECO:0000256" key="6">
    <source>
        <dbReference type="SAM" id="MobiDB-lite"/>
    </source>
</evidence>
<dbReference type="SMART" id="SM00355">
    <property type="entry name" value="ZnF_C2H2"/>
    <property type="match status" value="2"/>
</dbReference>
<comment type="caution">
    <text evidence="8">The sequence shown here is derived from an EMBL/GenBank/DDBJ whole genome shotgun (WGS) entry which is preliminary data.</text>
</comment>
<evidence type="ECO:0000256" key="1">
    <source>
        <dbReference type="ARBA" id="ARBA00022723"/>
    </source>
</evidence>
<sequence length="299" mass="34084">MDWHMRAYICGVCQERDQAYFLFDFPESRVLRRQWLEQLELNGELEAHIRSQLSLGRKIQLCDKHFGNEALYLDSESNIRVNEIVGPRPVRDLISSAKQSGSDPKNNATISSASSRKHSAFPRHCEACNYLAISRHRLYRHLLSSPVCEQICERVRSASVDWRLPEPGKFICEEPGCSFNCAVRRTFVQHRKRHLLKRLGICDSVQHKKLARPVKPGKYKCKEPGCSFNCAARSTFRDHRLKHARSRIAEKAVLKDDQGNTWSIKDFCDQIIVSKPLMSGARLRSGDSSTTIPSSGSEG</sequence>
<organism evidence="8 9">
    <name type="scientific">Gnathostoma spinigerum</name>
    <dbReference type="NCBI Taxonomy" id="75299"/>
    <lineage>
        <taxon>Eukaryota</taxon>
        <taxon>Metazoa</taxon>
        <taxon>Ecdysozoa</taxon>
        <taxon>Nematoda</taxon>
        <taxon>Chromadorea</taxon>
        <taxon>Rhabditida</taxon>
        <taxon>Spirurina</taxon>
        <taxon>Gnathostomatomorpha</taxon>
        <taxon>Gnathostomatoidea</taxon>
        <taxon>Gnathostomatidae</taxon>
        <taxon>Gnathostoma</taxon>
    </lineage>
</organism>